<dbReference type="InterPro" id="IPR017900">
    <property type="entry name" value="4Fe4S_Fe_S_CS"/>
</dbReference>
<feature type="domain" description="4Fe-4S ferredoxin-type" evidence="4">
    <location>
        <begin position="68"/>
        <end position="98"/>
    </location>
</feature>
<dbReference type="Proteomes" id="UP001193389">
    <property type="component" value="Chromosome"/>
</dbReference>
<keyword evidence="3" id="KW-0411">Iron-sulfur</keyword>
<dbReference type="AlphaFoldDB" id="A0A5K7SH66"/>
<reference evidence="5" key="1">
    <citation type="journal article" date="2020" name="Int. J. Syst. Evol. Microbiol.">
        <title>Aquipluma nitroreducens gen. nov. sp. nov., a novel facultatively anaerobic bacterium isolated from a freshwater lake.</title>
        <authorList>
            <person name="Watanabe M."/>
            <person name="Kojima H."/>
            <person name="Fukui M."/>
        </authorList>
    </citation>
    <scope>NUCLEOTIDE SEQUENCE</scope>
    <source>
        <strain evidence="5">MeG22</strain>
    </source>
</reference>
<feature type="domain" description="4Fe-4S ferredoxin-type" evidence="4">
    <location>
        <begin position="26"/>
        <end position="58"/>
    </location>
</feature>
<protein>
    <recommendedName>
        <fullName evidence="4">4Fe-4S ferredoxin-type domain-containing protein</fullName>
    </recommendedName>
</protein>
<evidence type="ECO:0000256" key="1">
    <source>
        <dbReference type="ARBA" id="ARBA00022723"/>
    </source>
</evidence>
<evidence type="ECO:0000256" key="3">
    <source>
        <dbReference type="ARBA" id="ARBA00023014"/>
    </source>
</evidence>
<dbReference type="RefSeq" id="WP_318348724.1">
    <property type="nucleotide sequence ID" value="NZ_AP018694.1"/>
</dbReference>
<keyword evidence="1" id="KW-0479">Metal-binding</keyword>
<dbReference type="Gene3D" id="1.10.1060.10">
    <property type="entry name" value="Alpha-helical ferredoxin"/>
    <property type="match status" value="1"/>
</dbReference>
<evidence type="ECO:0000313" key="6">
    <source>
        <dbReference type="Proteomes" id="UP001193389"/>
    </source>
</evidence>
<dbReference type="InterPro" id="IPR051460">
    <property type="entry name" value="HdrC_iron-sulfur_subunit"/>
</dbReference>
<dbReference type="PROSITE" id="PS51379">
    <property type="entry name" value="4FE4S_FER_2"/>
    <property type="match status" value="2"/>
</dbReference>
<sequence>MKDFGFSVIKQRTIDYDQFDGRLLNEVLEIEPSFKVCLSCGGCTATCSAADLVSFNVRRMNLLLRRGETVELESEIQKCMLCGKCMLVCPRGINLRNVIMLIKKSILKYKPVNS</sequence>
<dbReference type="GO" id="GO:0046872">
    <property type="term" value="F:metal ion binding"/>
    <property type="evidence" value="ECO:0007669"/>
    <property type="project" value="UniProtKB-KW"/>
</dbReference>
<evidence type="ECO:0000256" key="2">
    <source>
        <dbReference type="ARBA" id="ARBA00023004"/>
    </source>
</evidence>
<dbReference type="KEGG" id="anf:AQPE_4788"/>
<dbReference type="GO" id="GO:0051536">
    <property type="term" value="F:iron-sulfur cluster binding"/>
    <property type="evidence" value="ECO:0007669"/>
    <property type="project" value="UniProtKB-KW"/>
</dbReference>
<dbReference type="GO" id="GO:0005886">
    <property type="term" value="C:plasma membrane"/>
    <property type="evidence" value="ECO:0007669"/>
    <property type="project" value="TreeGrafter"/>
</dbReference>
<proteinExistence type="predicted"/>
<name>A0A5K7SH66_9BACT</name>
<dbReference type="SUPFAM" id="SSF46548">
    <property type="entry name" value="alpha-helical ferredoxin"/>
    <property type="match status" value="1"/>
</dbReference>
<keyword evidence="2" id="KW-0408">Iron</keyword>
<organism evidence="5 6">
    <name type="scientific">Aquipluma nitroreducens</name>
    <dbReference type="NCBI Taxonomy" id="2010828"/>
    <lineage>
        <taxon>Bacteria</taxon>
        <taxon>Pseudomonadati</taxon>
        <taxon>Bacteroidota</taxon>
        <taxon>Bacteroidia</taxon>
        <taxon>Marinilabiliales</taxon>
        <taxon>Prolixibacteraceae</taxon>
        <taxon>Aquipluma</taxon>
    </lineage>
</organism>
<dbReference type="InterPro" id="IPR009051">
    <property type="entry name" value="Helical_ferredxn"/>
</dbReference>
<gene>
    <name evidence="5" type="ORF">AQPE_4788</name>
</gene>
<dbReference type="Pfam" id="PF13187">
    <property type="entry name" value="Fer4_9"/>
    <property type="match status" value="1"/>
</dbReference>
<dbReference type="InterPro" id="IPR017896">
    <property type="entry name" value="4Fe4S_Fe-S-bd"/>
</dbReference>
<accession>A0A5K7SH66</accession>
<keyword evidence="6" id="KW-1185">Reference proteome</keyword>
<evidence type="ECO:0000313" key="5">
    <source>
        <dbReference type="EMBL" id="BBE20594.1"/>
    </source>
</evidence>
<evidence type="ECO:0000259" key="4">
    <source>
        <dbReference type="PROSITE" id="PS51379"/>
    </source>
</evidence>
<dbReference type="EMBL" id="AP018694">
    <property type="protein sequence ID" value="BBE20594.1"/>
    <property type="molecule type" value="Genomic_DNA"/>
</dbReference>
<dbReference type="PROSITE" id="PS00198">
    <property type="entry name" value="4FE4S_FER_1"/>
    <property type="match status" value="1"/>
</dbReference>
<dbReference type="PANTHER" id="PTHR43255:SF2">
    <property type="entry name" value="HETERODISULFIDE REDUCTASE RELATED PROTEIN"/>
    <property type="match status" value="1"/>
</dbReference>
<dbReference type="PANTHER" id="PTHR43255">
    <property type="entry name" value="IRON-SULFUR-BINDING OXIDOREDUCTASE FADF-RELATED-RELATED"/>
    <property type="match status" value="1"/>
</dbReference>